<evidence type="ECO:0008006" key="3">
    <source>
        <dbReference type="Google" id="ProtNLM"/>
    </source>
</evidence>
<dbReference type="PANTHER" id="PTHR35169:SF1">
    <property type="entry name" value="PROLYL 4-HYDROXYLASE ALPHA SUBUNIT FE(2+) 2OG DIOXYGENASE DOMAIN-CONTAINING PROTEIN"/>
    <property type="match status" value="1"/>
</dbReference>
<reference evidence="1 2" key="1">
    <citation type="journal article" date="2024" name="Nat. Commun.">
        <title>Phylogenomics reveals the evolutionary origins of lichenization in chlorophyte algae.</title>
        <authorList>
            <person name="Puginier C."/>
            <person name="Libourel C."/>
            <person name="Otte J."/>
            <person name="Skaloud P."/>
            <person name="Haon M."/>
            <person name="Grisel S."/>
            <person name="Petersen M."/>
            <person name="Berrin J.G."/>
            <person name="Delaux P.M."/>
            <person name="Dal Grande F."/>
            <person name="Keller J."/>
        </authorList>
    </citation>
    <scope>NUCLEOTIDE SEQUENCE [LARGE SCALE GENOMIC DNA]</scope>
    <source>
        <strain evidence="1 2">SAG 2043</strain>
    </source>
</reference>
<proteinExistence type="predicted"/>
<sequence>MNARRQPPYNKTQTPAEHCTNLSCLLLRLLQSYWSADQASTSGRASDAELGRTALLVGDSPTFPHALQAALRQAELQPAIYAAVQPQHLGWSIRDILRSIRNAHAKHHAIIQPLRTQAGVALPEAARVTMSICLDASGAALDQRSEHRDDCSHVVVLDDMFSEAERCQVLDWLTAPGWDHSQGPPEARWERSCVDREGDSVTWGVRPEVLAALQHEPPPSLVAIQSRLADLYPHFHICYMPAAAMQDEDEVEGGLSPFVGNAVLHGEEYSWHIDADPAQVDVESPWARHFGLYYNREAGKPLFVSMLMYLDADWPEHFNAETMFLDPDTDAGVFVRPRAGRLVLMDQDVPHRISAPSLAAGRARYSLVWKLVFVPKVASLFEEQTPTLSLRHRGASLQPFGSATGPPASLKLRSAA</sequence>
<evidence type="ECO:0000313" key="2">
    <source>
        <dbReference type="Proteomes" id="UP001489004"/>
    </source>
</evidence>
<gene>
    <name evidence="1" type="ORF">WJX72_003865</name>
</gene>
<dbReference type="EMBL" id="JALJOR010000003">
    <property type="protein sequence ID" value="KAK9819911.1"/>
    <property type="molecule type" value="Genomic_DNA"/>
</dbReference>
<keyword evidence="2" id="KW-1185">Reference proteome</keyword>
<evidence type="ECO:0000313" key="1">
    <source>
        <dbReference type="EMBL" id="KAK9819911.1"/>
    </source>
</evidence>
<accession>A0AAW1QER7</accession>
<protein>
    <recommendedName>
        <fullName evidence="3">Fe2OG dioxygenase domain-containing protein</fullName>
    </recommendedName>
</protein>
<dbReference type="PANTHER" id="PTHR35169">
    <property type="entry name" value="FE2OG DIOXYGENASE DOMAIN-CONTAINING PROTEIN"/>
    <property type="match status" value="1"/>
</dbReference>
<dbReference type="AlphaFoldDB" id="A0AAW1QER7"/>
<dbReference type="Gene3D" id="2.60.120.620">
    <property type="entry name" value="q2cbj1_9rhob like domain"/>
    <property type="match status" value="1"/>
</dbReference>
<dbReference type="Proteomes" id="UP001489004">
    <property type="component" value="Unassembled WGS sequence"/>
</dbReference>
<name>A0AAW1QER7_9CHLO</name>
<comment type="caution">
    <text evidence="1">The sequence shown here is derived from an EMBL/GenBank/DDBJ whole genome shotgun (WGS) entry which is preliminary data.</text>
</comment>
<organism evidence="1 2">
    <name type="scientific">[Myrmecia] bisecta</name>
    <dbReference type="NCBI Taxonomy" id="41462"/>
    <lineage>
        <taxon>Eukaryota</taxon>
        <taxon>Viridiplantae</taxon>
        <taxon>Chlorophyta</taxon>
        <taxon>core chlorophytes</taxon>
        <taxon>Trebouxiophyceae</taxon>
        <taxon>Trebouxiales</taxon>
        <taxon>Trebouxiaceae</taxon>
        <taxon>Myrmecia</taxon>
    </lineage>
</organism>